<feature type="binding site" evidence="1">
    <location>
        <position position="82"/>
    </location>
    <ligand>
        <name>Zn(2+)</name>
        <dbReference type="ChEBI" id="CHEBI:29105"/>
    </ligand>
</feature>
<dbReference type="InterPro" id="IPR036390">
    <property type="entry name" value="WH_DNA-bd_sf"/>
</dbReference>
<dbReference type="PANTHER" id="PTHR33202:SF7">
    <property type="entry name" value="FERRIC UPTAKE REGULATION PROTEIN"/>
    <property type="match status" value="1"/>
</dbReference>
<dbReference type="AlphaFoldDB" id="A0A6N7IZM3"/>
<gene>
    <name evidence="2" type="ORF">FRC54_05515</name>
</gene>
<evidence type="ECO:0000313" key="2">
    <source>
        <dbReference type="EMBL" id="MQN01373.1"/>
    </source>
</evidence>
<dbReference type="InterPro" id="IPR036388">
    <property type="entry name" value="WH-like_DNA-bd_sf"/>
</dbReference>
<dbReference type="Gene3D" id="1.10.10.10">
    <property type="entry name" value="Winged helix-like DNA-binding domain superfamily/Winged helix DNA-binding domain"/>
    <property type="match status" value="1"/>
</dbReference>
<feature type="binding site" evidence="1">
    <location>
        <position position="116"/>
    </location>
    <ligand>
        <name>Zn(2+)</name>
        <dbReference type="ChEBI" id="CHEBI:29105"/>
    </ligand>
</feature>
<keyword evidence="3" id="KW-1185">Reference proteome</keyword>
<sequence>MKRFSKRRQLILDNLAGRSDHPTAEMVFSSVRDQIPNISLGTVYRNLKELAEQGTILSFSQNGKEHFDGNSKPHIHICCVNCGRIEDRPLPDSLRFVNEDSFLVKNVIVQGICSDCAKKSEVS</sequence>
<protein>
    <submittedName>
        <fullName evidence="2">Transcriptional repressor</fullName>
    </submittedName>
</protein>
<dbReference type="Proteomes" id="UP000460257">
    <property type="component" value="Unassembled WGS sequence"/>
</dbReference>
<dbReference type="GO" id="GO:0003700">
    <property type="term" value="F:DNA-binding transcription factor activity"/>
    <property type="evidence" value="ECO:0007669"/>
    <property type="project" value="InterPro"/>
</dbReference>
<dbReference type="GO" id="GO:1900376">
    <property type="term" value="P:regulation of secondary metabolite biosynthetic process"/>
    <property type="evidence" value="ECO:0007669"/>
    <property type="project" value="TreeGrafter"/>
</dbReference>
<dbReference type="EMBL" id="VOGC01000006">
    <property type="protein sequence ID" value="MQN01373.1"/>
    <property type="molecule type" value="Genomic_DNA"/>
</dbReference>
<dbReference type="SUPFAM" id="SSF46785">
    <property type="entry name" value="Winged helix' DNA-binding domain"/>
    <property type="match status" value="1"/>
</dbReference>
<dbReference type="GO" id="GO:0045892">
    <property type="term" value="P:negative regulation of DNA-templated transcription"/>
    <property type="evidence" value="ECO:0007669"/>
    <property type="project" value="TreeGrafter"/>
</dbReference>
<dbReference type="PANTHER" id="PTHR33202">
    <property type="entry name" value="ZINC UPTAKE REGULATION PROTEIN"/>
    <property type="match status" value="1"/>
</dbReference>
<dbReference type="Pfam" id="PF01475">
    <property type="entry name" value="FUR"/>
    <property type="match status" value="1"/>
</dbReference>
<reference evidence="2" key="1">
    <citation type="journal article" date="2020" name="Appl. Environ. Microbiol.">
        <title>Medium-Chain Fatty Acid Synthesis by 'Candidatus Weimeria bifida' gen. nov., sp. nov., and 'Candidatus Pseudoramibacter fermentans' sp. nov.</title>
        <authorList>
            <person name="Scarborough M.J."/>
            <person name="Myers K.S."/>
            <person name="Donohue T.J."/>
            <person name="Noguera D.R."/>
        </authorList>
    </citation>
    <scope>NUCLEOTIDE SEQUENCE</scope>
    <source>
        <strain evidence="2">LCO1.1</strain>
    </source>
</reference>
<evidence type="ECO:0000313" key="3">
    <source>
        <dbReference type="Proteomes" id="UP000460257"/>
    </source>
</evidence>
<dbReference type="CDD" id="cd07153">
    <property type="entry name" value="Fur_like"/>
    <property type="match status" value="1"/>
</dbReference>
<evidence type="ECO:0000256" key="1">
    <source>
        <dbReference type="PIRSR" id="PIRSR602481-1"/>
    </source>
</evidence>
<accession>A0A6N7IZM3</accession>
<dbReference type="GO" id="GO:0008270">
    <property type="term" value="F:zinc ion binding"/>
    <property type="evidence" value="ECO:0007669"/>
    <property type="project" value="TreeGrafter"/>
</dbReference>
<dbReference type="InterPro" id="IPR002481">
    <property type="entry name" value="FUR"/>
</dbReference>
<feature type="binding site" evidence="1">
    <location>
        <position position="79"/>
    </location>
    <ligand>
        <name>Zn(2+)</name>
        <dbReference type="ChEBI" id="CHEBI:29105"/>
    </ligand>
</feature>
<name>A0A6N7IZM3_9FIRM</name>
<comment type="cofactor">
    <cofactor evidence="1">
        <name>Zn(2+)</name>
        <dbReference type="ChEBI" id="CHEBI:29105"/>
    </cofactor>
    <text evidence="1">Binds 1 zinc ion per subunit.</text>
</comment>
<keyword evidence="1" id="KW-0862">Zinc</keyword>
<proteinExistence type="predicted"/>
<dbReference type="GO" id="GO:0000976">
    <property type="term" value="F:transcription cis-regulatory region binding"/>
    <property type="evidence" value="ECO:0007669"/>
    <property type="project" value="TreeGrafter"/>
</dbReference>
<feature type="binding site" evidence="1">
    <location>
        <position position="113"/>
    </location>
    <ligand>
        <name>Zn(2+)</name>
        <dbReference type="ChEBI" id="CHEBI:29105"/>
    </ligand>
</feature>
<organism evidence="2 3">
    <name type="scientific">Candidatus Weimeria bifida</name>
    <dbReference type="NCBI Taxonomy" id="2599074"/>
    <lineage>
        <taxon>Bacteria</taxon>
        <taxon>Bacillati</taxon>
        <taxon>Bacillota</taxon>
        <taxon>Clostridia</taxon>
        <taxon>Lachnospirales</taxon>
        <taxon>Lachnospiraceae</taxon>
        <taxon>Candidatus Weimeria</taxon>
    </lineage>
</organism>
<comment type="caution">
    <text evidence="2">The sequence shown here is derived from an EMBL/GenBank/DDBJ whole genome shotgun (WGS) entry which is preliminary data.</text>
</comment>
<keyword evidence="1" id="KW-0479">Metal-binding</keyword>